<accession>A0A8T2CID8</accession>
<evidence type="ECO:0000259" key="2">
    <source>
        <dbReference type="PROSITE" id="PS50994"/>
    </source>
</evidence>
<feature type="compositionally biased region" description="Low complexity" evidence="1">
    <location>
        <begin position="255"/>
        <end position="273"/>
    </location>
</feature>
<dbReference type="InterPro" id="IPR001584">
    <property type="entry name" value="Integrase_cat-core"/>
</dbReference>
<feature type="domain" description="Integrase catalytic" evidence="2">
    <location>
        <begin position="505"/>
        <end position="668"/>
    </location>
</feature>
<evidence type="ECO:0000256" key="1">
    <source>
        <dbReference type="SAM" id="MobiDB-lite"/>
    </source>
</evidence>
<feature type="compositionally biased region" description="Polar residues" evidence="1">
    <location>
        <begin position="810"/>
        <end position="827"/>
    </location>
</feature>
<reference evidence="3 4" key="1">
    <citation type="submission" date="2020-12" db="EMBL/GenBank/DDBJ databases">
        <title>Concerted genomic and epigenomic changes stabilize Arabidopsis allopolyploids.</title>
        <authorList>
            <person name="Chen Z."/>
        </authorList>
    </citation>
    <scope>NUCLEOTIDE SEQUENCE [LARGE SCALE GENOMIC DNA]</scope>
    <source>
        <strain evidence="3">As9502</strain>
        <tissue evidence="3">Leaf</tissue>
    </source>
</reference>
<dbReference type="GO" id="GO:0015074">
    <property type="term" value="P:DNA integration"/>
    <property type="evidence" value="ECO:0007669"/>
    <property type="project" value="InterPro"/>
</dbReference>
<comment type="caution">
    <text evidence="3">The sequence shown here is derived from an EMBL/GenBank/DDBJ whole genome shotgun (WGS) entry which is preliminary data.</text>
</comment>
<dbReference type="InterPro" id="IPR057670">
    <property type="entry name" value="SH3_retrovirus"/>
</dbReference>
<dbReference type="CDD" id="cd09272">
    <property type="entry name" value="RNase_HI_RT_Ty1"/>
    <property type="match status" value="1"/>
</dbReference>
<dbReference type="Proteomes" id="UP000694251">
    <property type="component" value="Chromosome 6"/>
</dbReference>
<feature type="compositionally biased region" description="Polar residues" evidence="1">
    <location>
        <begin position="232"/>
        <end position="247"/>
    </location>
</feature>
<feature type="compositionally biased region" description="Low complexity" evidence="1">
    <location>
        <begin position="828"/>
        <end position="839"/>
    </location>
</feature>
<feature type="region of interest" description="Disordered" evidence="1">
    <location>
        <begin position="232"/>
        <end position="283"/>
    </location>
</feature>
<protein>
    <submittedName>
        <fullName evidence="3">Integrase catalytic core</fullName>
    </submittedName>
</protein>
<keyword evidence="4" id="KW-1185">Reference proteome</keyword>
<proteinExistence type="predicted"/>
<dbReference type="PROSITE" id="PS50994">
    <property type="entry name" value="INTEGRASE"/>
    <property type="match status" value="1"/>
</dbReference>
<dbReference type="Pfam" id="PF00665">
    <property type="entry name" value="rve"/>
    <property type="match status" value="1"/>
</dbReference>
<dbReference type="InterPro" id="IPR054722">
    <property type="entry name" value="PolX-like_BBD"/>
</dbReference>
<dbReference type="Pfam" id="PF22936">
    <property type="entry name" value="Pol_BBD"/>
    <property type="match status" value="1"/>
</dbReference>
<gene>
    <name evidence="3" type="ORF">ISN44_As06g034190</name>
</gene>
<sequence>MSSSNNTFPASEAINVNNTNQTILSINMSNVTKLTAVNYLTWSLQVHALLDGYDLVGHLDGSTPAPPATITTADVVSENPDFKIWKRQDRLIYSSLIGAISTPLQTLVSRATTSAAVWDKLALTYAKPSRGHIRQLKTQLKNWKKEEKTIDVYLQGAITRLDQLAILGKPMEHEDQIDVILEGLPEDYKQVIDQVEGRDTPPTITELHERLLNHEAKLLSAAATIYPSNPVTANVVQQRPNSNNYRSSYKPKGTNNNNWQSSNNSNWQPSSQNRADSRGPKPYQGRCQICGVQGHSAKRCSQLQTFQSAMTQPSSPFTPWQPRANLALGSPYPANPWVLDSGATHHITSDLNNLALHQPYSGNDDVMIADGSTIPITQTGSCSLLTQSRLLNLKNVLYVPNIRKNLISVKDLSTGVPLLRGKTKAELYEWPVLSSKSVALFASPCSKATHSSWHRRLGHPSSAILNTIISNYSLPVLNPSQKLLSCSDCLINKSHKVPFSFSTITSSRPLEYVYSDVWTSPIISLDNFRYYLIFVDHYTRYTWFYPLKQKSNTKETFIVFKSLVENRFQTKLGTLYSDNGGEYIALRDYLAKHGISHLTSPPHTPEHNGISERKHRHIVEMGLTLMSHASVPKTYWPYAFAVAVYLINRLPTPILNLQSPYQKLFGTLPNYDKLRVFGCSCYPWLRPYNRHKLEDRSLRCVFLGYSTTQSAYFCLHIPTGRLYVSRHVQFDEQTFPFAVPPSNQTRTHEQVPETIVTGPTHTTLKVFPSAPPCSGPHPAISSSSSSSLHPQVSPLNSNSSSSTSSFSQSEPTAPTENGPQPTAQNPHTQTNNTSAQQNTDPQNSPQTQLSAHNNNSFNTAQTPTSSPTRTHSEIATPTHTPSPSPSPQNNQLPPSPEQAAAVIPVNNHPMATRAKDGISKPNTRYLLATLLASDSDPEPRTALQAMKDQRWRNAMGSEINAQLGNHTWDLVPPPPPSVTIVGCRWIFTKKYNPDGSINRFKARLVAKGYNQRPGLDYAETFSPVIKSTTIRIILGVAVDRSWPIRQLDVNNAFLQGTLTDEVYMCQPPGFIDKDRPTHVCRLRKALYGLKQAPRAWYIELRNYLITVGFVNSVSDTSLFILRKGRSIVYMLVYVDDILVTGNDAALLQQTLAALATRFSVKEHEDLHYFLGIEAKRVTTGLHLSQRKYILDLLTRTNMLSTKPVTTPMAASPKLTLHSGTRLPDPKEYRSVVGSLQYLAFTRPDISYAVNRLSQYMHTPTTDHWQAVKRVLRYLAGTTTHGIFLRKGNTLSLHAYSDADWAGDTDDYVSTNGYIVYLERHPISWSSKKQNGVTRSSTEAEYRSVANASSEMMWVCSLLEELGITLPKTPVIYCDNVGATYLCANPVFHSRMKHIALDYHFIRNQVQAGALRVVHVSTHDQLADVLTKPLPRAAFTNFTSKIGVTKAPPS</sequence>
<evidence type="ECO:0000313" key="3">
    <source>
        <dbReference type="EMBL" id="KAG7599229.1"/>
    </source>
</evidence>
<organism evidence="3 4">
    <name type="scientific">Arabidopsis suecica</name>
    <name type="common">Swedish thale-cress</name>
    <name type="synonym">Cardaminopsis suecica</name>
    <dbReference type="NCBI Taxonomy" id="45249"/>
    <lineage>
        <taxon>Eukaryota</taxon>
        <taxon>Viridiplantae</taxon>
        <taxon>Streptophyta</taxon>
        <taxon>Embryophyta</taxon>
        <taxon>Tracheophyta</taxon>
        <taxon>Spermatophyta</taxon>
        <taxon>Magnoliopsida</taxon>
        <taxon>eudicotyledons</taxon>
        <taxon>Gunneridae</taxon>
        <taxon>Pentapetalae</taxon>
        <taxon>rosids</taxon>
        <taxon>malvids</taxon>
        <taxon>Brassicales</taxon>
        <taxon>Brassicaceae</taxon>
        <taxon>Camelineae</taxon>
        <taxon>Arabidopsis</taxon>
    </lineage>
</organism>
<evidence type="ECO:0000313" key="4">
    <source>
        <dbReference type="Proteomes" id="UP000694251"/>
    </source>
</evidence>
<dbReference type="EMBL" id="JAEFBJ010000006">
    <property type="protein sequence ID" value="KAG7599229.1"/>
    <property type="molecule type" value="Genomic_DNA"/>
</dbReference>
<dbReference type="Pfam" id="PF07727">
    <property type="entry name" value="RVT_2"/>
    <property type="match status" value="1"/>
</dbReference>
<dbReference type="PANTHER" id="PTHR11439:SF489">
    <property type="entry name" value="RNA-DIRECTED DNA POLYMERASE"/>
    <property type="match status" value="1"/>
</dbReference>
<feature type="compositionally biased region" description="Low complexity" evidence="1">
    <location>
        <begin position="781"/>
        <end position="809"/>
    </location>
</feature>
<feature type="region of interest" description="Disordered" evidence="1">
    <location>
        <begin position="762"/>
        <end position="897"/>
    </location>
</feature>
<dbReference type="InterPro" id="IPR013103">
    <property type="entry name" value="RVT_2"/>
</dbReference>
<dbReference type="Pfam" id="PF25597">
    <property type="entry name" value="SH3_retrovirus"/>
    <property type="match status" value="1"/>
</dbReference>
<dbReference type="InterPro" id="IPR025724">
    <property type="entry name" value="GAG-pre-integrase_dom"/>
</dbReference>
<dbReference type="Pfam" id="PF13976">
    <property type="entry name" value="gag_pre-integrs"/>
    <property type="match status" value="1"/>
</dbReference>
<name>A0A8T2CID8_ARASU</name>
<dbReference type="OrthoDB" id="1737296at2759"/>
<dbReference type="Pfam" id="PF14223">
    <property type="entry name" value="Retrotran_gag_2"/>
    <property type="match status" value="1"/>
</dbReference>
<feature type="compositionally biased region" description="Polar residues" evidence="1">
    <location>
        <begin position="840"/>
        <end position="879"/>
    </location>
</feature>
<dbReference type="PANTHER" id="PTHR11439">
    <property type="entry name" value="GAG-POL-RELATED RETROTRANSPOSON"/>
    <property type="match status" value="1"/>
</dbReference>